<proteinExistence type="predicted"/>
<name>A0ABU2JHX6_9ACTN</name>
<keyword evidence="1" id="KW-0812">Transmembrane</keyword>
<accession>A0ABU2JHX6</accession>
<gene>
    <name evidence="2" type="ORF">RM423_24500</name>
</gene>
<dbReference type="EMBL" id="JAVREH010000136">
    <property type="protein sequence ID" value="MDT0264517.1"/>
    <property type="molecule type" value="Genomic_DNA"/>
</dbReference>
<protein>
    <submittedName>
        <fullName evidence="2">Uncharacterized protein</fullName>
    </submittedName>
</protein>
<evidence type="ECO:0000256" key="1">
    <source>
        <dbReference type="SAM" id="Phobius"/>
    </source>
</evidence>
<feature type="transmembrane region" description="Helical" evidence="1">
    <location>
        <begin position="50"/>
        <end position="73"/>
    </location>
</feature>
<dbReference type="RefSeq" id="WP_311425652.1">
    <property type="nucleotide sequence ID" value="NZ_JAVREH010000136.1"/>
</dbReference>
<dbReference type="Proteomes" id="UP001183176">
    <property type="component" value="Unassembled WGS sequence"/>
</dbReference>
<keyword evidence="1" id="KW-0472">Membrane</keyword>
<keyword evidence="1" id="KW-1133">Transmembrane helix</keyword>
<keyword evidence="3" id="KW-1185">Reference proteome</keyword>
<organism evidence="2 3">
    <name type="scientific">Jatrophihabitans lederbergiae</name>
    <dbReference type="NCBI Taxonomy" id="3075547"/>
    <lineage>
        <taxon>Bacteria</taxon>
        <taxon>Bacillati</taxon>
        <taxon>Actinomycetota</taxon>
        <taxon>Actinomycetes</taxon>
        <taxon>Jatrophihabitantales</taxon>
        <taxon>Jatrophihabitantaceae</taxon>
        <taxon>Jatrophihabitans</taxon>
    </lineage>
</organism>
<sequence length="82" mass="8843">MTRTTWKWAVGLAVLAVVDLLSTVRAHEVWKKSASAEGGPSVMTLGQLAGFISSTVLVVIVYLILASGLRGAARARQQRHQR</sequence>
<comment type="caution">
    <text evidence="2">The sequence shown here is derived from an EMBL/GenBank/DDBJ whole genome shotgun (WGS) entry which is preliminary data.</text>
</comment>
<evidence type="ECO:0000313" key="2">
    <source>
        <dbReference type="EMBL" id="MDT0264517.1"/>
    </source>
</evidence>
<evidence type="ECO:0000313" key="3">
    <source>
        <dbReference type="Proteomes" id="UP001183176"/>
    </source>
</evidence>
<reference evidence="3" key="1">
    <citation type="submission" date="2023-07" db="EMBL/GenBank/DDBJ databases">
        <title>30 novel species of actinomycetes from the DSMZ collection.</title>
        <authorList>
            <person name="Nouioui I."/>
        </authorList>
    </citation>
    <scope>NUCLEOTIDE SEQUENCE [LARGE SCALE GENOMIC DNA]</scope>
    <source>
        <strain evidence="3">DSM 44399</strain>
    </source>
</reference>